<dbReference type="GO" id="GO:0008381">
    <property type="term" value="F:mechanosensitive monoatomic ion channel activity"/>
    <property type="evidence" value="ECO:0007669"/>
    <property type="project" value="UniProtKB-ARBA"/>
</dbReference>
<keyword evidence="11" id="KW-1185">Reference proteome</keyword>
<evidence type="ECO:0000256" key="6">
    <source>
        <dbReference type="ARBA" id="ARBA00023136"/>
    </source>
</evidence>
<evidence type="ECO:0000256" key="5">
    <source>
        <dbReference type="ARBA" id="ARBA00022989"/>
    </source>
</evidence>
<feature type="transmembrane region" description="Helical" evidence="7">
    <location>
        <begin position="111"/>
        <end position="129"/>
    </location>
</feature>
<dbReference type="Gene3D" id="1.10.287.1260">
    <property type="match status" value="1"/>
</dbReference>
<dbReference type="Pfam" id="PF21082">
    <property type="entry name" value="MS_channel_3rd"/>
    <property type="match status" value="1"/>
</dbReference>
<evidence type="ECO:0000259" key="8">
    <source>
        <dbReference type="Pfam" id="PF00924"/>
    </source>
</evidence>
<feature type="domain" description="Mechanosensitive ion channel MscS C-terminal" evidence="9">
    <location>
        <begin position="344"/>
        <end position="430"/>
    </location>
</feature>
<organism evidence="10 11">
    <name type="scientific">Defluviicoccus vanus</name>
    <dbReference type="NCBI Taxonomy" id="111831"/>
    <lineage>
        <taxon>Bacteria</taxon>
        <taxon>Pseudomonadati</taxon>
        <taxon>Pseudomonadota</taxon>
        <taxon>Alphaproteobacteria</taxon>
        <taxon>Rhodospirillales</taxon>
        <taxon>Rhodospirillaceae</taxon>
        <taxon>Defluviicoccus</taxon>
    </lineage>
</organism>
<dbReference type="SUPFAM" id="SSF82689">
    <property type="entry name" value="Mechanosensitive channel protein MscS (YggB), C-terminal domain"/>
    <property type="match status" value="1"/>
</dbReference>
<feature type="transmembrane region" description="Helical" evidence="7">
    <location>
        <begin position="30"/>
        <end position="55"/>
    </location>
</feature>
<dbReference type="RefSeq" id="WP_190261388.1">
    <property type="nucleotide sequence ID" value="NZ_CP053923.1"/>
</dbReference>
<name>A0A7H1N5E1_9PROT</name>
<feature type="transmembrane region" description="Helical" evidence="7">
    <location>
        <begin position="220"/>
        <end position="243"/>
    </location>
</feature>
<dbReference type="InterPro" id="IPR006685">
    <property type="entry name" value="MscS_channel_2nd"/>
</dbReference>
<dbReference type="InterPro" id="IPR010920">
    <property type="entry name" value="LSM_dom_sf"/>
</dbReference>
<evidence type="ECO:0000313" key="10">
    <source>
        <dbReference type="EMBL" id="QNT70927.1"/>
    </source>
</evidence>
<proteinExistence type="inferred from homology"/>
<dbReference type="Gene3D" id="2.30.30.60">
    <property type="match status" value="1"/>
</dbReference>
<keyword evidence="5 7" id="KW-1133">Transmembrane helix</keyword>
<dbReference type="SUPFAM" id="SSF82861">
    <property type="entry name" value="Mechanosensitive channel protein MscS (YggB), transmembrane region"/>
    <property type="match status" value="1"/>
</dbReference>
<dbReference type="InterPro" id="IPR011014">
    <property type="entry name" value="MscS_channel_TM-2"/>
</dbReference>
<accession>A0A7H1N5E1</accession>
<dbReference type="AlphaFoldDB" id="A0A7H1N5E1"/>
<dbReference type="InterPro" id="IPR049278">
    <property type="entry name" value="MS_channel_C"/>
</dbReference>
<dbReference type="GO" id="GO:0005886">
    <property type="term" value="C:plasma membrane"/>
    <property type="evidence" value="ECO:0007669"/>
    <property type="project" value="UniProtKB-SubCell"/>
</dbReference>
<dbReference type="PANTHER" id="PTHR30347:SF1">
    <property type="entry name" value="MECHANOSENSITIVE CHANNEL MSCK"/>
    <property type="match status" value="1"/>
</dbReference>
<sequence>MESPVSRQAYVESLNAVQHWMHTELLTFGTFIQCLIIITVSIAAMMIAPAVSGWVRTWHRRVDSETRIGQTTNAFLRRLSLLLMPLSVPVLALPPLWIAHAVAQAAGWQHQTLRLAVSLLAAWIVIRLTSNLVRDRFWARAIAVLAWIVAALNIFGVLGSTFTFLASVGITFGGLRISPIAVFTGLLWLAILLWLATWIARMLESRVLAKSGIPPSLQVLFARIVKVMLIVAAVFIALGTIGIDLTAFAVFTGACAGVGIGFGLQAIFNNFIAGLILLSEKSLKVGDFVDLERDHLAGTVRHINIRNTIITTPDNIDVAVPNSEFVNGRFTNWTMLDAHARIHVPFGVAYGTESELLRRVVFEAVEGVKFTLKGVEGRDPQLWLVRFGESRLELELVVWLTSEGIHRPAGARAAYAWAIYDALRAAGIAIPFPQREVHLHGVAVRTTGAPPA</sequence>
<dbReference type="InterPro" id="IPR006686">
    <property type="entry name" value="MscS_channel_CS"/>
</dbReference>
<feature type="transmembrane region" description="Helical" evidence="7">
    <location>
        <begin position="249"/>
        <end position="278"/>
    </location>
</feature>
<protein>
    <submittedName>
        <fullName evidence="10">Mechanosensitive ion channel</fullName>
    </submittedName>
</protein>
<evidence type="ECO:0000256" key="3">
    <source>
        <dbReference type="ARBA" id="ARBA00022475"/>
    </source>
</evidence>
<dbReference type="InterPro" id="IPR052702">
    <property type="entry name" value="MscS-like_channel"/>
</dbReference>
<dbReference type="EMBL" id="CP053923">
    <property type="protein sequence ID" value="QNT70927.1"/>
    <property type="molecule type" value="Genomic_DNA"/>
</dbReference>
<keyword evidence="6 7" id="KW-0472">Membrane</keyword>
<dbReference type="InterPro" id="IPR011066">
    <property type="entry name" value="MscS_channel_C_sf"/>
</dbReference>
<dbReference type="Proteomes" id="UP000516369">
    <property type="component" value="Chromosome"/>
</dbReference>
<comment type="subcellular location">
    <subcellularLocation>
        <location evidence="1">Cell membrane</location>
        <topology evidence="1">Multi-pass membrane protein</topology>
    </subcellularLocation>
</comment>
<dbReference type="Pfam" id="PF00924">
    <property type="entry name" value="MS_channel_2nd"/>
    <property type="match status" value="1"/>
</dbReference>
<keyword evidence="3" id="KW-1003">Cell membrane</keyword>
<keyword evidence="4 7" id="KW-0812">Transmembrane</keyword>
<dbReference type="KEGG" id="dvn:HQ394_18435"/>
<evidence type="ECO:0000313" key="11">
    <source>
        <dbReference type="Proteomes" id="UP000516369"/>
    </source>
</evidence>
<reference evidence="10 11" key="1">
    <citation type="submission" date="2020-05" db="EMBL/GenBank/DDBJ databases">
        <title>Complete closed genome sequence of Defluviicoccus vanus.</title>
        <authorList>
            <person name="Bessarab I."/>
            <person name="Arumugam K."/>
            <person name="Maszenan A.M."/>
            <person name="Seviour R.J."/>
            <person name="Williams R.B."/>
        </authorList>
    </citation>
    <scope>NUCLEOTIDE SEQUENCE [LARGE SCALE GENOMIC DNA]</scope>
    <source>
        <strain evidence="10 11">Ben 114</strain>
    </source>
</reference>
<dbReference type="Gene3D" id="3.30.70.100">
    <property type="match status" value="1"/>
</dbReference>
<feature type="transmembrane region" description="Helical" evidence="7">
    <location>
        <begin position="75"/>
        <end position="99"/>
    </location>
</feature>
<evidence type="ECO:0000259" key="9">
    <source>
        <dbReference type="Pfam" id="PF21082"/>
    </source>
</evidence>
<dbReference type="InterPro" id="IPR023408">
    <property type="entry name" value="MscS_beta-dom_sf"/>
</dbReference>
<feature type="transmembrane region" description="Helical" evidence="7">
    <location>
        <begin position="177"/>
        <end position="199"/>
    </location>
</feature>
<comment type="similarity">
    <text evidence="2">Belongs to the MscS (TC 1.A.23) family.</text>
</comment>
<dbReference type="PROSITE" id="PS01246">
    <property type="entry name" value="UPF0003"/>
    <property type="match status" value="1"/>
</dbReference>
<feature type="transmembrane region" description="Helical" evidence="7">
    <location>
        <begin position="141"/>
        <end position="165"/>
    </location>
</feature>
<gene>
    <name evidence="10" type="ORF">HQ394_18435</name>
</gene>
<evidence type="ECO:0000256" key="4">
    <source>
        <dbReference type="ARBA" id="ARBA00022692"/>
    </source>
</evidence>
<evidence type="ECO:0000256" key="7">
    <source>
        <dbReference type="SAM" id="Phobius"/>
    </source>
</evidence>
<feature type="domain" description="Mechanosensitive ion channel MscS" evidence="8">
    <location>
        <begin position="267"/>
        <end position="334"/>
    </location>
</feature>
<dbReference type="PANTHER" id="PTHR30347">
    <property type="entry name" value="POTASSIUM CHANNEL RELATED"/>
    <property type="match status" value="1"/>
</dbReference>
<dbReference type="SUPFAM" id="SSF50182">
    <property type="entry name" value="Sm-like ribonucleoproteins"/>
    <property type="match status" value="1"/>
</dbReference>
<evidence type="ECO:0000256" key="1">
    <source>
        <dbReference type="ARBA" id="ARBA00004651"/>
    </source>
</evidence>
<evidence type="ECO:0000256" key="2">
    <source>
        <dbReference type="ARBA" id="ARBA00008017"/>
    </source>
</evidence>